<sequence>MSPPDKDLMTRLTELVHEHGHQWKQIAPILAAEGYRDAKGGPYSDNYLRKRMKSRETAASGISSKPSEDSQRRNSEPVKPSEQPVLDIPQLACAVISILKEEGSLESAVQDVLGDLERTKLDPACEMPPQPVRVTDRRWEKLAGTCDCDLAKLFHEKRRDLRLSVSQMLDYVLWNFFEKPQLSFQSKASEGFEEAGEESHVRPS</sequence>
<dbReference type="EMBL" id="JACRDE010000385">
    <property type="protein sequence ID" value="MBI5250740.1"/>
    <property type="molecule type" value="Genomic_DNA"/>
</dbReference>
<dbReference type="Proteomes" id="UP000807825">
    <property type="component" value="Unassembled WGS sequence"/>
</dbReference>
<feature type="region of interest" description="Disordered" evidence="1">
    <location>
        <begin position="34"/>
        <end position="83"/>
    </location>
</feature>
<reference evidence="2" key="1">
    <citation type="submission" date="2020-07" db="EMBL/GenBank/DDBJ databases">
        <title>Huge and variable diversity of episymbiotic CPR bacteria and DPANN archaea in groundwater ecosystems.</title>
        <authorList>
            <person name="He C.Y."/>
            <person name="Keren R."/>
            <person name="Whittaker M."/>
            <person name="Farag I.F."/>
            <person name="Doudna J."/>
            <person name="Cate J.H.D."/>
            <person name="Banfield J.F."/>
        </authorList>
    </citation>
    <scope>NUCLEOTIDE SEQUENCE</scope>
    <source>
        <strain evidence="2">NC_groundwater_1664_Pr3_B-0.1um_52_9</strain>
    </source>
</reference>
<evidence type="ECO:0000256" key="1">
    <source>
        <dbReference type="SAM" id="MobiDB-lite"/>
    </source>
</evidence>
<name>A0A9D6Z4B0_9BACT</name>
<dbReference type="AlphaFoldDB" id="A0A9D6Z4B0"/>
<feature type="compositionally biased region" description="Basic and acidic residues" evidence="1">
    <location>
        <begin position="66"/>
        <end position="76"/>
    </location>
</feature>
<evidence type="ECO:0000313" key="2">
    <source>
        <dbReference type="EMBL" id="MBI5250740.1"/>
    </source>
</evidence>
<accession>A0A9D6Z4B0</accession>
<organism evidence="2 3">
    <name type="scientific">Desulfomonile tiedjei</name>
    <dbReference type="NCBI Taxonomy" id="2358"/>
    <lineage>
        <taxon>Bacteria</taxon>
        <taxon>Pseudomonadati</taxon>
        <taxon>Thermodesulfobacteriota</taxon>
        <taxon>Desulfomonilia</taxon>
        <taxon>Desulfomonilales</taxon>
        <taxon>Desulfomonilaceae</taxon>
        <taxon>Desulfomonile</taxon>
    </lineage>
</organism>
<proteinExistence type="predicted"/>
<comment type="caution">
    <text evidence="2">The sequence shown here is derived from an EMBL/GenBank/DDBJ whole genome shotgun (WGS) entry which is preliminary data.</text>
</comment>
<protein>
    <submittedName>
        <fullName evidence="2">Uncharacterized protein</fullName>
    </submittedName>
</protein>
<evidence type="ECO:0000313" key="3">
    <source>
        <dbReference type="Proteomes" id="UP000807825"/>
    </source>
</evidence>
<gene>
    <name evidence="2" type="ORF">HY912_14715</name>
</gene>